<protein>
    <submittedName>
        <fullName evidence="1">Uncharacterized protein</fullName>
    </submittedName>
</protein>
<dbReference type="EMBL" id="QKWP01000978">
    <property type="protein sequence ID" value="RIB12901.1"/>
    <property type="molecule type" value="Genomic_DNA"/>
</dbReference>
<evidence type="ECO:0000313" key="2">
    <source>
        <dbReference type="Proteomes" id="UP000266673"/>
    </source>
</evidence>
<sequence>MHKFKYNVIKGDIKPFIQRLKSSLLTRSPMSLAPANEEVLQATVELLLPERYRIPQLCLVMDGRKKKGDDRYGFADIFVVGEAGQGITLELKYISVVGLLKARTGDMTKEFYTADLLELDKELEKANEQSLFGLPYAFWSKKDRKWVMSP</sequence>
<dbReference type="Proteomes" id="UP000266673">
    <property type="component" value="Unassembled WGS sequence"/>
</dbReference>
<reference evidence="1 2" key="1">
    <citation type="submission" date="2018-06" db="EMBL/GenBank/DDBJ databases">
        <title>Comparative genomics reveals the genomic features of Rhizophagus irregularis, R. cerebriforme, R. diaphanum and Gigaspora rosea, and their symbiotic lifestyle signature.</title>
        <authorList>
            <person name="Morin E."/>
            <person name="San Clemente H."/>
            <person name="Chen E.C.H."/>
            <person name="De La Providencia I."/>
            <person name="Hainaut M."/>
            <person name="Kuo A."/>
            <person name="Kohler A."/>
            <person name="Murat C."/>
            <person name="Tang N."/>
            <person name="Roy S."/>
            <person name="Loubradou J."/>
            <person name="Henrissat B."/>
            <person name="Grigoriev I.V."/>
            <person name="Corradi N."/>
            <person name="Roux C."/>
            <person name="Martin F.M."/>
        </authorList>
    </citation>
    <scope>NUCLEOTIDE SEQUENCE [LARGE SCALE GENOMIC DNA]</scope>
    <source>
        <strain evidence="1 2">DAOM 194757</strain>
    </source>
</reference>
<accession>A0A397UTD8</accession>
<evidence type="ECO:0000313" key="1">
    <source>
        <dbReference type="EMBL" id="RIB12901.1"/>
    </source>
</evidence>
<keyword evidence="2" id="KW-1185">Reference proteome</keyword>
<comment type="caution">
    <text evidence="1">The sequence shown here is derived from an EMBL/GenBank/DDBJ whole genome shotgun (WGS) entry which is preliminary data.</text>
</comment>
<dbReference type="STRING" id="44941.A0A397UTD8"/>
<organism evidence="1 2">
    <name type="scientific">Gigaspora rosea</name>
    <dbReference type="NCBI Taxonomy" id="44941"/>
    <lineage>
        <taxon>Eukaryota</taxon>
        <taxon>Fungi</taxon>
        <taxon>Fungi incertae sedis</taxon>
        <taxon>Mucoromycota</taxon>
        <taxon>Glomeromycotina</taxon>
        <taxon>Glomeromycetes</taxon>
        <taxon>Diversisporales</taxon>
        <taxon>Gigasporaceae</taxon>
        <taxon>Gigaspora</taxon>
    </lineage>
</organism>
<dbReference type="AlphaFoldDB" id="A0A397UTD8"/>
<dbReference type="OrthoDB" id="3068380at2759"/>
<proteinExistence type="predicted"/>
<gene>
    <name evidence="1" type="ORF">C2G38_2099738</name>
</gene>
<name>A0A397UTD8_9GLOM</name>